<proteinExistence type="predicted"/>
<dbReference type="EMBL" id="CP089984">
    <property type="protein sequence ID" value="WXB16890.1"/>
    <property type="molecule type" value="Genomic_DNA"/>
</dbReference>
<feature type="signal peptide" evidence="1">
    <location>
        <begin position="1"/>
        <end position="22"/>
    </location>
</feature>
<accession>A0ABZ2M5L6</accession>
<keyword evidence="3" id="KW-1185">Reference proteome</keyword>
<dbReference type="RefSeq" id="WP_394826520.1">
    <property type="nucleotide sequence ID" value="NZ_CP089984.1"/>
</dbReference>
<reference evidence="2 3" key="1">
    <citation type="submission" date="2021-12" db="EMBL/GenBank/DDBJ databases">
        <title>Discovery of the Pendulisporaceae a myxobacterial family with distinct sporulation behavior and unique specialized metabolism.</title>
        <authorList>
            <person name="Garcia R."/>
            <person name="Popoff A."/>
            <person name="Bader C.D."/>
            <person name="Loehr J."/>
            <person name="Walesch S."/>
            <person name="Walt C."/>
            <person name="Boldt J."/>
            <person name="Bunk B."/>
            <person name="Haeckl F.J.F.P.J."/>
            <person name="Gunesch A.P."/>
            <person name="Birkelbach J."/>
            <person name="Nuebel U."/>
            <person name="Pietschmann T."/>
            <person name="Bach T."/>
            <person name="Mueller R."/>
        </authorList>
    </citation>
    <scope>NUCLEOTIDE SEQUENCE [LARGE SCALE GENOMIC DNA]</scope>
    <source>
        <strain evidence="2 3">MSr11954</strain>
    </source>
</reference>
<organism evidence="2 3">
    <name type="scientific">Pendulispora albinea</name>
    <dbReference type="NCBI Taxonomy" id="2741071"/>
    <lineage>
        <taxon>Bacteria</taxon>
        <taxon>Pseudomonadati</taxon>
        <taxon>Myxococcota</taxon>
        <taxon>Myxococcia</taxon>
        <taxon>Myxococcales</taxon>
        <taxon>Sorangiineae</taxon>
        <taxon>Pendulisporaceae</taxon>
        <taxon>Pendulispora</taxon>
    </lineage>
</organism>
<evidence type="ECO:0000313" key="3">
    <source>
        <dbReference type="Proteomes" id="UP001370348"/>
    </source>
</evidence>
<evidence type="ECO:0000313" key="2">
    <source>
        <dbReference type="EMBL" id="WXB16890.1"/>
    </source>
</evidence>
<dbReference type="SUPFAM" id="SSF54001">
    <property type="entry name" value="Cysteine proteinases"/>
    <property type="match status" value="1"/>
</dbReference>
<keyword evidence="1" id="KW-0732">Signal</keyword>
<evidence type="ECO:0008006" key="4">
    <source>
        <dbReference type="Google" id="ProtNLM"/>
    </source>
</evidence>
<gene>
    <name evidence="2" type="ORF">LZC94_06360</name>
</gene>
<dbReference type="Pfam" id="PF12385">
    <property type="entry name" value="Peptidase_C70"/>
    <property type="match status" value="1"/>
</dbReference>
<dbReference type="InterPro" id="IPR022118">
    <property type="entry name" value="Peptidase_C70_AvrRpt2"/>
</dbReference>
<dbReference type="InterPro" id="IPR038765">
    <property type="entry name" value="Papain-like_cys_pep_sf"/>
</dbReference>
<sequence length="195" mass="21810">MRKLIFVLAAVPALSFAQHAAADGNLTVPLIAQQQSQWCWAASGQMIMNYVAKANGKGQTPSQCQQANQRLNRTDCCNYPSSKNCNRPGWPVFNAWGYDYNVTNDQAISKAEIKNQVDVRKTPWGFSWGWDGGGGHMMVASGYSVDANGNFYVTVKNPWPPREGDEYTISYGEYVGGPQYNHVHWRDYYNVRGAQ</sequence>
<feature type="chain" id="PRO_5045191845" description="Papain like cysteine protease AvrRpt2" evidence="1">
    <location>
        <begin position="23"/>
        <end position="195"/>
    </location>
</feature>
<name>A0ABZ2M5L6_9BACT</name>
<evidence type="ECO:0000256" key="1">
    <source>
        <dbReference type="SAM" id="SignalP"/>
    </source>
</evidence>
<protein>
    <recommendedName>
        <fullName evidence="4">Papain like cysteine protease AvrRpt2</fullName>
    </recommendedName>
</protein>
<dbReference type="Proteomes" id="UP001370348">
    <property type="component" value="Chromosome"/>
</dbReference>